<accession>A0A9W8LM62</accession>
<dbReference type="AlphaFoldDB" id="A0A9W8LM62"/>
<dbReference type="Gene3D" id="1.10.510.10">
    <property type="entry name" value="Transferase(Phosphotransferase) domain 1"/>
    <property type="match status" value="1"/>
</dbReference>
<dbReference type="Proteomes" id="UP001140172">
    <property type="component" value="Unassembled WGS sequence"/>
</dbReference>
<dbReference type="OrthoDB" id="5592585at2759"/>
<dbReference type="EMBL" id="JANBUM010000020">
    <property type="protein sequence ID" value="KAJ2787533.1"/>
    <property type="molecule type" value="Genomic_DNA"/>
</dbReference>
<dbReference type="Pfam" id="PF17667">
    <property type="entry name" value="Pkinase_fungal"/>
    <property type="match status" value="2"/>
</dbReference>
<reference evidence="2" key="1">
    <citation type="submission" date="2022-07" db="EMBL/GenBank/DDBJ databases">
        <title>Phylogenomic reconstructions and comparative analyses of Kickxellomycotina fungi.</title>
        <authorList>
            <person name="Reynolds N.K."/>
            <person name="Stajich J.E."/>
            <person name="Barry K."/>
            <person name="Grigoriev I.V."/>
            <person name="Crous P."/>
            <person name="Smith M.E."/>
        </authorList>
    </citation>
    <scope>NUCLEOTIDE SEQUENCE</scope>
    <source>
        <strain evidence="2">BCRC 34489</strain>
    </source>
</reference>
<comment type="caution">
    <text evidence="2">The sequence shown here is derived from an EMBL/GenBank/DDBJ whole genome shotgun (WGS) entry which is preliminary data.</text>
</comment>
<dbReference type="InterPro" id="IPR011009">
    <property type="entry name" value="Kinase-like_dom_sf"/>
</dbReference>
<dbReference type="InterPro" id="IPR040976">
    <property type="entry name" value="Pkinase_fungal"/>
</dbReference>
<dbReference type="SUPFAM" id="SSF56112">
    <property type="entry name" value="Protein kinase-like (PK-like)"/>
    <property type="match status" value="1"/>
</dbReference>
<name>A0A9W8LM62_9FUNG</name>
<evidence type="ECO:0000313" key="2">
    <source>
        <dbReference type="EMBL" id="KAJ2787533.1"/>
    </source>
</evidence>
<evidence type="ECO:0000259" key="1">
    <source>
        <dbReference type="PROSITE" id="PS50011"/>
    </source>
</evidence>
<evidence type="ECO:0000313" key="3">
    <source>
        <dbReference type="Proteomes" id="UP001140172"/>
    </source>
</evidence>
<protein>
    <recommendedName>
        <fullName evidence="1">Protein kinase domain-containing protein</fullName>
    </recommendedName>
</protein>
<dbReference type="PROSITE" id="PS50011">
    <property type="entry name" value="PROTEIN_KINASE_DOM"/>
    <property type="match status" value="1"/>
</dbReference>
<sequence length="408" mass="46747">MVDSDFSRCPDAKPREHFLLENHETNSVAGTLAKPDYVLYYEGYERSDFGSAHVIIEAKLAQFDCNLPVEVLGQIGYYAKCVWEKQFTRTFVPVILLHGTKVDLCLFSRSGYSRVPLGRFIKDPKKHIEGFERTIATTIRKLWFFLIQPSERFGHFVNVSSKPRYLLFNREKRYATVKRAALDCDSSVRVTGRIDRKVEVSHRVAYLLNVRYQGEEAVLKLSWLPVKRQPEGVLYDLLNGGNHRVDCIPKVFRSGILVSDFLGYRLEFILMEHCGKPLIDERAGVYHRDISAGNITLREQEVFLIDWGYGKAIPDALDRRQKEKVNSDWGIDIDRLTVNEDARDGVTGTVYYMGIRVLMGYSNRSILDDIESLLYVLLHSISYVGSERSGFSKLEFAKVHNGSHAAMK</sequence>
<dbReference type="InterPro" id="IPR000719">
    <property type="entry name" value="Prot_kinase_dom"/>
</dbReference>
<gene>
    <name evidence="2" type="ORF">GGI15_000664</name>
</gene>
<dbReference type="GO" id="GO:0005524">
    <property type="term" value="F:ATP binding"/>
    <property type="evidence" value="ECO:0007669"/>
    <property type="project" value="InterPro"/>
</dbReference>
<dbReference type="GO" id="GO:0004672">
    <property type="term" value="F:protein kinase activity"/>
    <property type="evidence" value="ECO:0007669"/>
    <property type="project" value="InterPro"/>
</dbReference>
<organism evidence="2 3">
    <name type="scientific">Coemansia interrupta</name>
    <dbReference type="NCBI Taxonomy" id="1126814"/>
    <lineage>
        <taxon>Eukaryota</taxon>
        <taxon>Fungi</taxon>
        <taxon>Fungi incertae sedis</taxon>
        <taxon>Zoopagomycota</taxon>
        <taxon>Kickxellomycotina</taxon>
        <taxon>Kickxellomycetes</taxon>
        <taxon>Kickxellales</taxon>
        <taxon>Kickxellaceae</taxon>
        <taxon>Coemansia</taxon>
    </lineage>
</organism>
<feature type="domain" description="Protein kinase" evidence="1">
    <location>
        <begin position="145"/>
        <end position="408"/>
    </location>
</feature>
<proteinExistence type="predicted"/>
<keyword evidence="3" id="KW-1185">Reference proteome</keyword>